<accession>A0A1H1S9K7</accession>
<dbReference type="EMBL" id="LT629772">
    <property type="protein sequence ID" value="SDS44667.1"/>
    <property type="molecule type" value="Genomic_DNA"/>
</dbReference>
<evidence type="ECO:0000313" key="1">
    <source>
        <dbReference type="EMBL" id="SDS44667.1"/>
    </source>
</evidence>
<dbReference type="STRING" id="630515.SAMN04489812_1931"/>
<evidence type="ECO:0000313" key="2">
    <source>
        <dbReference type="Proteomes" id="UP000199103"/>
    </source>
</evidence>
<keyword evidence="2" id="KW-1185">Reference proteome</keyword>
<dbReference type="Proteomes" id="UP000199103">
    <property type="component" value="Chromosome I"/>
</dbReference>
<proteinExistence type="predicted"/>
<sequence length="433" mass="48192">MMRFWDCSAGQHLRSLNGRQVDVADLIDIARARVARGSERQWPAQWTTDWLASFHPTATHKPARWQAAVGVACTAFSGTWPSHQEIRHGRELIDRLPRDRRRDLEREDVLGILAPLLCGFRFSREADFVDGANRHLEGATVFGRLLDEDPVTVVSPLCAHRESASIAKARLADVPFLPAARRALALLASLAGNSRCSTAQVRLLQQPPTERASSCLRPQVFARYADAGEVDVLLHTLRRHQEFLATVAQEYCRPGLAITSSDLDPLSTAADAALDRELGPTWSRARTIPSPWAGDAVVDNALSDALPHVRRLMPEIGELAFAVPSSREHSPDARQAVEWFAGRTEMTPLGRAIYEFGFYREWARSVSTTAGIGIGLDRDWSRFQRLAWEQAFAGQGVPLLYARRTSRPSRADGLAGLSFRQFWRAPDDEESQS</sequence>
<name>A0A1H1S9K7_9ACTN</name>
<dbReference type="AlphaFoldDB" id="A0A1H1S9K7"/>
<gene>
    <name evidence="1" type="ORF">SAMN04489812_1931</name>
</gene>
<protein>
    <submittedName>
        <fullName evidence="1">Uncharacterized protein</fullName>
    </submittedName>
</protein>
<organism evidence="1 2">
    <name type="scientific">Microlunatus soli</name>
    <dbReference type="NCBI Taxonomy" id="630515"/>
    <lineage>
        <taxon>Bacteria</taxon>
        <taxon>Bacillati</taxon>
        <taxon>Actinomycetota</taxon>
        <taxon>Actinomycetes</taxon>
        <taxon>Propionibacteriales</taxon>
        <taxon>Propionibacteriaceae</taxon>
        <taxon>Microlunatus</taxon>
    </lineage>
</organism>
<reference evidence="1 2" key="1">
    <citation type="submission" date="2016-10" db="EMBL/GenBank/DDBJ databases">
        <authorList>
            <person name="de Groot N.N."/>
        </authorList>
    </citation>
    <scope>NUCLEOTIDE SEQUENCE [LARGE SCALE GENOMIC DNA]</scope>
    <source>
        <strain evidence="1 2">DSM 21800</strain>
    </source>
</reference>